<proteinExistence type="predicted"/>
<dbReference type="Gene3D" id="3.30.950.30">
    <property type="entry name" value="Schlafen, AAA domain"/>
    <property type="match status" value="1"/>
</dbReference>
<dbReference type="GO" id="GO:0005524">
    <property type="term" value="F:ATP binding"/>
    <property type="evidence" value="ECO:0007669"/>
    <property type="project" value="UniProtKB-KW"/>
</dbReference>
<dbReference type="Pfam" id="PF04326">
    <property type="entry name" value="SLFN_AlbA_2"/>
    <property type="match status" value="1"/>
</dbReference>
<gene>
    <name evidence="2" type="ORF">EHO60_13295</name>
</gene>
<dbReference type="EMBL" id="RQET01000009">
    <property type="protein sequence ID" value="TGK08994.1"/>
    <property type="molecule type" value="Genomic_DNA"/>
</dbReference>
<dbReference type="InterPro" id="IPR007421">
    <property type="entry name" value="Schlafen_AlbA_2_dom"/>
</dbReference>
<feature type="domain" description="Schlafen AlbA-2" evidence="1">
    <location>
        <begin position="17"/>
        <end position="145"/>
    </location>
</feature>
<keyword evidence="2" id="KW-0547">Nucleotide-binding</keyword>
<protein>
    <submittedName>
        <fullName evidence="2">ATP-binding protein</fullName>
    </submittedName>
</protein>
<dbReference type="Proteomes" id="UP000298458">
    <property type="component" value="Unassembled WGS sequence"/>
</dbReference>
<accession>A0A4R9GBB9</accession>
<evidence type="ECO:0000313" key="2">
    <source>
        <dbReference type="EMBL" id="TGK08994.1"/>
    </source>
</evidence>
<dbReference type="PANTHER" id="PTHR30595:SF6">
    <property type="entry name" value="SCHLAFEN ALBA-2 DOMAIN-CONTAINING PROTEIN"/>
    <property type="match status" value="1"/>
</dbReference>
<comment type="caution">
    <text evidence="2">The sequence shown here is derived from an EMBL/GenBank/DDBJ whole genome shotgun (WGS) entry which is preliminary data.</text>
</comment>
<keyword evidence="2" id="KW-0067">ATP-binding</keyword>
<organism evidence="2 3">
    <name type="scientific">Leptospira fletcheri</name>
    <dbReference type="NCBI Taxonomy" id="2484981"/>
    <lineage>
        <taxon>Bacteria</taxon>
        <taxon>Pseudomonadati</taxon>
        <taxon>Spirochaetota</taxon>
        <taxon>Spirochaetia</taxon>
        <taxon>Leptospirales</taxon>
        <taxon>Leptospiraceae</taxon>
        <taxon>Leptospira</taxon>
    </lineage>
</organism>
<evidence type="ECO:0000259" key="1">
    <source>
        <dbReference type="Pfam" id="PF04326"/>
    </source>
</evidence>
<dbReference type="OrthoDB" id="9810282at2"/>
<dbReference type="AlphaFoldDB" id="A0A4R9GBB9"/>
<keyword evidence="3" id="KW-1185">Reference proteome</keyword>
<evidence type="ECO:0000313" key="3">
    <source>
        <dbReference type="Proteomes" id="UP000298458"/>
    </source>
</evidence>
<dbReference type="InterPro" id="IPR038461">
    <property type="entry name" value="Schlafen_AlbA_2_dom_sf"/>
</dbReference>
<name>A0A4R9GBB9_9LEPT</name>
<reference evidence="2" key="1">
    <citation type="journal article" date="2019" name="PLoS Negl. Trop. Dis.">
        <title>Revisiting the worldwide diversity of Leptospira species in the environment.</title>
        <authorList>
            <person name="Vincent A.T."/>
            <person name="Schiettekatte O."/>
            <person name="Bourhy P."/>
            <person name="Veyrier F.J."/>
            <person name="Picardeau M."/>
        </authorList>
    </citation>
    <scope>NUCLEOTIDE SEQUENCE [LARGE SCALE GENOMIC DNA]</scope>
    <source>
        <strain evidence="2">SSW15</strain>
    </source>
</reference>
<dbReference type="RefSeq" id="WP_135768681.1">
    <property type="nucleotide sequence ID" value="NZ_RQET01000009.1"/>
</dbReference>
<sequence length="428" mass="49945">MNKNDLISLLEAGELLNVEFKQSSKFEGDFRAHIAMSIASMANSNGGGHILIGIVDDKREIDGVLTKEIIETWEITKLSLYLEERLSTLPSITPYLIEIDNKFVLCIKVQEFSSEPIIVKKDLQDQKGKPLANTGDILIRTEGRQTRKIRTVEEMRSIINRSVIKRSGLLLADIERIFNGKNEIVEVKETILNEIYHSISSNEVNFRSTLHKDFPNHCKYSLEIYFPEAEQQFEKSSDLYEILNSTVINDTFNNFPIYYQERNSIKQSYDFLYLDTQFRKWIFHKKGYFIYHFIPWTEYLDESPQFPYPNPPNRPLFVDDLIRTMSNSLQFAFNLSTIFSSGKVKVYLKVENLLKKRIYSLVNRMSYGEPCSEYQIELINDTFFRSNLQTDSLDIINRGYEKALIIFQIRTIVSEDNKRFVSQLLNNG</sequence>
<dbReference type="PANTHER" id="PTHR30595">
    <property type="entry name" value="GLPR-RELATED TRANSCRIPTIONAL REPRESSOR"/>
    <property type="match status" value="1"/>
</dbReference>